<keyword evidence="2" id="KW-1185">Reference proteome</keyword>
<dbReference type="EMBL" id="AGWX01000004">
    <property type="protein sequence ID" value="EKS36249.1"/>
    <property type="molecule type" value="Genomic_DNA"/>
</dbReference>
<organism evidence="1 2">
    <name type="scientific">Afipia broomeae ATCC 49717</name>
    <dbReference type="NCBI Taxonomy" id="883078"/>
    <lineage>
        <taxon>Bacteria</taxon>
        <taxon>Pseudomonadati</taxon>
        <taxon>Pseudomonadota</taxon>
        <taxon>Alphaproteobacteria</taxon>
        <taxon>Hyphomicrobiales</taxon>
        <taxon>Nitrobacteraceae</taxon>
        <taxon>Afipia</taxon>
    </lineage>
</organism>
<comment type="caution">
    <text evidence="1">The sequence shown here is derived from an EMBL/GenBank/DDBJ whole genome shotgun (WGS) entry which is preliminary data.</text>
</comment>
<dbReference type="AlphaFoldDB" id="K8P6B5"/>
<reference evidence="1 2" key="1">
    <citation type="submission" date="2012-04" db="EMBL/GenBank/DDBJ databases">
        <title>The Genome Sequence of Afipia broomeae ATCC 49717.</title>
        <authorList>
            <consortium name="The Broad Institute Genome Sequencing Platform"/>
            <person name="Earl A."/>
            <person name="Ward D."/>
            <person name="Feldgarden M."/>
            <person name="Gevers D."/>
            <person name="Huys G."/>
            <person name="Walker B."/>
            <person name="Young S.K."/>
            <person name="Zeng Q."/>
            <person name="Gargeya S."/>
            <person name="Fitzgerald M."/>
            <person name="Haas B."/>
            <person name="Abouelleil A."/>
            <person name="Alvarado L."/>
            <person name="Arachchi H.M."/>
            <person name="Berlin A."/>
            <person name="Chapman S.B."/>
            <person name="Goldberg J."/>
            <person name="Griggs A."/>
            <person name="Gujja S."/>
            <person name="Hansen M."/>
            <person name="Howarth C."/>
            <person name="Imamovic A."/>
            <person name="Larimer J."/>
            <person name="McCowen C."/>
            <person name="Montmayeur A."/>
            <person name="Murphy C."/>
            <person name="Neiman D."/>
            <person name="Pearson M."/>
            <person name="Priest M."/>
            <person name="Roberts A."/>
            <person name="Saif S."/>
            <person name="Shea T."/>
            <person name="Sisk P."/>
            <person name="Sykes S."/>
            <person name="Wortman J."/>
            <person name="Nusbaum C."/>
            <person name="Birren B."/>
        </authorList>
    </citation>
    <scope>NUCLEOTIDE SEQUENCE [LARGE SCALE GENOMIC DNA]</scope>
    <source>
        <strain evidence="1 2">ATCC 49717</strain>
    </source>
</reference>
<dbReference type="RefSeq" id="WP_006021367.1">
    <property type="nucleotide sequence ID" value="NZ_KB375283.1"/>
</dbReference>
<name>K8P6B5_9BRAD</name>
<proteinExistence type="predicted"/>
<dbReference type="HOGENOM" id="CLU_2969020_0_0_5"/>
<dbReference type="PATRIC" id="fig|883078.3.peg.2751"/>
<dbReference type="Proteomes" id="UP000001096">
    <property type="component" value="Unassembled WGS sequence"/>
</dbReference>
<sequence length="58" mass="6510">MPVKDHICPKCGKPLKLMLPPGGEGPRTYQCIHCDRPDPIKSPQLKKLIKGLLHEPKK</sequence>
<accession>K8P6B5</accession>
<evidence type="ECO:0000313" key="1">
    <source>
        <dbReference type="EMBL" id="EKS36249.1"/>
    </source>
</evidence>
<evidence type="ECO:0000313" key="2">
    <source>
        <dbReference type="Proteomes" id="UP000001096"/>
    </source>
</evidence>
<protein>
    <submittedName>
        <fullName evidence="1">Uncharacterized protein</fullName>
    </submittedName>
</protein>
<gene>
    <name evidence="1" type="ORF">HMPREF9695_02667</name>
</gene>